<evidence type="ECO:0000256" key="3">
    <source>
        <dbReference type="ARBA" id="ARBA00023143"/>
    </source>
</evidence>
<dbReference type="Pfam" id="PF00669">
    <property type="entry name" value="Flagellin_N"/>
    <property type="match status" value="1"/>
</dbReference>
<protein>
    <recommendedName>
        <fullName evidence="2 4">Flagellin</fullName>
    </recommendedName>
</protein>
<keyword evidence="7" id="KW-0282">Flagellum</keyword>
<evidence type="ECO:0000256" key="1">
    <source>
        <dbReference type="ARBA" id="ARBA00005709"/>
    </source>
</evidence>
<dbReference type="InterPro" id="IPR046358">
    <property type="entry name" value="Flagellin_C"/>
</dbReference>
<gene>
    <name evidence="7" type="ORF">SAMN04487771_102819</name>
</gene>
<feature type="domain" description="Flagellin C-terminal" evidence="6">
    <location>
        <begin position="333"/>
        <end position="417"/>
    </location>
</feature>
<evidence type="ECO:0000313" key="8">
    <source>
        <dbReference type="Proteomes" id="UP000199820"/>
    </source>
</evidence>
<dbReference type="OrthoDB" id="9796789at2"/>
<dbReference type="AlphaFoldDB" id="A0A1I0FUQ8"/>
<dbReference type="EMBL" id="FOIL01000028">
    <property type="protein sequence ID" value="SET61992.1"/>
    <property type="molecule type" value="Genomic_DNA"/>
</dbReference>
<name>A0A1I0FUQ8_9FIRM</name>
<dbReference type="InterPro" id="IPR001029">
    <property type="entry name" value="Flagellin_N"/>
</dbReference>
<comment type="function">
    <text evidence="4">Flagellin is the subunit protein which polymerizes to form the filaments of bacterial flagella.</text>
</comment>
<dbReference type="InterPro" id="IPR042187">
    <property type="entry name" value="Flagellin_C_sub2"/>
</dbReference>
<evidence type="ECO:0000259" key="6">
    <source>
        <dbReference type="Pfam" id="PF00700"/>
    </source>
</evidence>
<feature type="domain" description="Flagellin N-terminal" evidence="5">
    <location>
        <begin position="3"/>
        <end position="139"/>
    </location>
</feature>
<keyword evidence="4" id="KW-0964">Secreted</keyword>
<keyword evidence="8" id="KW-1185">Reference proteome</keyword>
<evidence type="ECO:0000256" key="4">
    <source>
        <dbReference type="RuleBase" id="RU362073"/>
    </source>
</evidence>
<dbReference type="RefSeq" id="WP_074649741.1">
    <property type="nucleotide sequence ID" value="NZ_FOIL01000028.1"/>
</dbReference>
<dbReference type="Proteomes" id="UP000199820">
    <property type="component" value="Unassembled WGS sequence"/>
</dbReference>
<dbReference type="PANTHER" id="PTHR42792:SF2">
    <property type="entry name" value="FLAGELLIN"/>
    <property type="match status" value="1"/>
</dbReference>
<organism evidence="7 8">
    <name type="scientific">[Clostridium] aminophilum</name>
    <dbReference type="NCBI Taxonomy" id="1526"/>
    <lineage>
        <taxon>Bacteria</taxon>
        <taxon>Bacillati</taxon>
        <taxon>Bacillota</taxon>
        <taxon>Clostridia</taxon>
        <taxon>Lachnospirales</taxon>
        <taxon>Lachnospiraceae</taxon>
    </lineage>
</organism>
<evidence type="ECO:0000256" key="2">
    <source>
        <dbReference type="ARBA" id="ARBA00020110"/>
    </source>
</evidence>
<dbReference type="Gene3D" id="1.20.1330.10">
    <property type="entry name" value="f41 fragment of flagellin, N-terminal domain"/>
    <property type="match status" value="1"/>
</dbReference>
<reference evidence="7 8" key="1">
    <citation type="submission" date="2016-10" db="EMBL/GenBank/DDBJ databases">
        <authorList>
            <person name="de Groot N.N."/>
        </authorList>
    </citation>
    <scope>NUCLEOTIDE SEQUENCE [LARGE SCALE GENOMIC DNA]</scope>
    <source>
        <strain evidence="7 8">KH1P1</strain>
    </source>
</reference>
<dbReference type="Gene3D" id="6.10.10.10">
    <property type="entry name" value="Flagellar export chaperone, C-terminal domain"/>
    <property type="match status" value="1"/>
</dbReference>
<sequence length="418" mass="44523">MVIQHNMAATNSYRQLNTNNTSLNKNLEKLSSGFRINRAADDAAGLAISEAMRSKINGLDQAQANANDAIGLIQTEEGALTETHSMLQRMTTLATQAANGTYNTTSRDSIQKELDELGNEINRIANNTDYNDIKPLAQSREEGQVDSMTMQIGATKGETLKLKGQDMTVSGIFKDLDKIKVADDGTANAAKGQISTASALAKVKEMAGTSTTAQNNAVEKIQVKALESAGYVKVTANVSGMASAGTYVKAENLNADGSASTSTSVTPKTDGTAAAEFGSNTALKTAYNRQLDAYDGVRATDMSAKDKYDGAEYLQIGAETDADPTERANQVVSNIQKAINHVSDYRAELGAKQNRLEHTINNLAVTSENTTAAESRIRDTDMAKEIAAYQKNNILSQAAQSMLSQANQSGQGVLSLLR</sequence>
<evidence type="ECO:0000259" key="5">
    <source>
        <dbReference type="Pfam" id="PF00669"/>
    </source>
</evidence>
<dbReference type="SUPFAM" id="SSF64518">
    <property type="entry name" value="Phase 1 flagellin"/>
    <property type="match status" value="1"/>
</dbReference>
<dbReference type="STRING" id="1526.SAMN02910262_02179"/>
<dbReference type="GO" id="GO:0009288">
    <property type="term" value="C:bacterial-type flagellum"/>
    <property type="evidence" value="ECO:0007669"/>
    <property type="project" value="UniProtKB-SubCell"/>
</dbReference>
<dbReference type="GO" id="GO:0005576">
    <property type="term" value="C:extracellular region"/>
    <property type="evidence" value="ECO:0007669"/>
    <property type="project" value="UniProtKB-SubCell"/>
</dbReference>
<keyword evidence="3 4" id="KW-0975">Bacterial flagellum</keyword>
<dbReference type="Pfam" id="PF00700">
    <property type="entry name" value="Flagellin_C"/>
    <property type="match status" value="1"/>
</dbReference>
<keyword evidence="7" id="KW-0966">Cell projection</keyword>
<comment type="similarity">
    <text evidence="1 4">Belongs to the bacterial flagellin family.</text>
</comment>
<keyword evidence="7" id="KW-0969">Cilium</keyword>
<dbReference type="Gene3D" id="3.30.70.2120">
    <property type="match status" value="1"/>
</dbReference>
<dbReference type="PANTHER" id="PTHR42792">
    <property type="entry name" value="FLAGELLIN"/>
    <property type="match status" value="1"/>
</dbReference>
<dbReference type="eggNOG" id="COG1344">
    <property type="taxonomic scope" value="Bacteria"/>
</dbReference>
<dbReference type="InterPro" id="IPR001492">
    <property type="entry name" value="Flagellin"/>
</dbReference>
<dbReference type="PRINTS" id="PR00207">
    <property type="entry name" value="FLAGELLIN"/>
</dbReference>
<evidence type="ECO:0000313" key="7">
    <source>
        <dbReference type="EMBL" id="SET61992.1"/>
    </source>
</evidence>
<comment type="subcellular location">
    <subcellularLocation>
        <location evidence="4">Secreted</location>
    </subcellularLocation>
    <subcellularLocation>
        <location evidence="4">Bacterial flagellum</location>
    </subcellularLocation>
</comment>
<accession>A0A1I0FUQ8</accession>
<proteinExistence type="inferred from homology"/>
<dbReference type="GO" id="GO:0005198">
    <property type="term" value="F:structural molecule activity"/>
    <property type="evidence" value="ECO:0007669"/>
    <property type="project" value="UniProtKB-UniRule"/>
</dbReference>